<keyword evidence="4" id="KW-0238">DNA-binding</keyword>
<name>A0A0F0KHZ9_9MICO</name>
<dbReference type="EMBL" id="JYIV01000029">
    <property type="protein sequence ID" value="KJL19745.1"/>
    <property type="molecule type" value="Genomic_DNA"/>
</dbReference>
<dbReference type="Proteomes" id="UP000033725">
    <property type="component" value="Unassembled WGS sequence"/>
</dbReference>
<evidence type="ECO:0000256" key="1">
    <source>
        <dbReference type="ARBA" id="ARBA00010641"/>
    </source>
</evidence>
<dbReference type="SUPFAM" id="SSF88659">
    <property type="entry name" value="Sigma3 and sigma4 domains of RNA polymerase sigma factors"/>
    <property type="match status" value="1"/>
</dbReference>
<organism evidence="7 8">
    <name type="scientific">Microbacterium oxydans</name>
    <dbReference type="NCBI Taxonomy" id="82380"/>
    <lineage>
        <taxon>Bacteria</taxon>
        <taxon>Bacillati</taxon>
        <taxon>Actinomycetota</taxon>
        <taxon>Actinomycetes</taxon>
        <taxon>Micrococcales</taxon>
        <taxon>Microbacteriaceae</taxon>
        <taxon>Microbacterium</taxon>
    </lineage>
</organism>
<evidence type="ECO:0000256" key="3">
    <source>
        <dbReference type="ARBA" id="ARBA00023082"/>
    </source>
</evidence>
<gene>
    <name evidence="7" type="ORF">RN51_03091</name>
</gene>
<dbReference type="InterPro" id="IPR039425">
    <property type="entry name" value="RNA_pol_sigma-70-like"/>
</dbReference>
<dbReference type="Pfam" id="PF08281">
    <property type="entry name" value="Sigma70_r4_2"/>
    <property type="match status" value="1"/>
</dbReference>
<dbReference type="GO" id="GO:0006352">
    <property type="term" value="P:DNA-templated transcription initiation"/>
    <property type="evidence" value="ECO:0007669"/>
    <property type="project" value="InterPro"/>
</dbReference>
<reference evidence="7 8" key="1">
    <citation type="submission" date="2015-02" db="EMBL/GenBank/DDBJ databases">
        <title>Draft genome sequences of ten Microbacterium spp. with emphasis on heavy metal contaminated environments.</title>
        <authorList>
            <person name="Corretto E."/>
        </authorList>
    </citation>
    <scope>NUCLEOTIDE SEQUENCE [LARGE SCALE GENOMIC DNA]</scope>
    <source>
        <strain evidence="7 8">BEL163</strain>
    </source>
</reference>
<dbReference type="InterPro" id="IPR013324">
    <property type="entry name" value="RNA_pol_sigma_r3/r4-like"/>
</dbReference>
<keyword evidence="5" id="KW-0804">Transcription</keyword>
<dbReference type="OrthoDB" id="4184921at2"/>
<dbReference type="PANTHER" id="PTHR43133:SF8">
    <property type="entry name" value="RNA POLYMERASE SIGMA FACTOR HI_1459-RELATED"/>
    <property type="match status" value="1"/>
</dbReference>
<dbReference type="CDD" id="cd06171">
    <property type="entry name" value="Sigma70_r4"/>
    <property type="match status" value="1"/>
</dbReference>
<dbReference type="RefSeq" id="WP_045264896.1">
    <property type="nucleotide sequence ID" value="NZ_JYIV01000029.1"/>
</dbReference>
<evidence type="ECO:0000256" key="5">
    <source>
        <dbReference type="ARBA" id="ARBA00023163"/>
    </source>
</evidence>
<feature type="domain" description="RNA polymerase sigma factor 70 region 4 type 2" evidence="6">
    <location>
        <begin position="109"/>
        <end position="161"/>
    </location>
</feature>
<dbReference type="PANTHER" id="PTHR43133">
    <property type="entry name" value="RNA POLYMERASE ECF-TYPE SIGMA FACTO"/>
    <property type="match status" value="1"/>
</dbReference>
<protein>
    <submittedName>
        <fullName evidence="7">RNA polymerase sigma factor</fullName>
    </submittedName>
</protein>
<accession>A0A0F0KHZ9</accession>
<evidence type="ECO:0000256" key="4">
    <source>
        <dbReference type="ARBA" id="ARBA00023125"/>
    </source>
</evidence>
<dbReference type="GO" id="GO:0003677">
    <property type="term" value="F:DNA binding"/>
    <property type="evidence" value="ECO:0007669"/>
    <property type="project" value="UniProtKB-KW"/>
</dbReference>
<dbReference type="PATRIC" id="fig|82380.10.peg.3097"/>
<dbReference type="InterPro" id="IPR013249">
    <property type="entry name" value="RNA_pol_sigma70_r4_t2"/>
</dbReference>
<comment type="caution">
    <text evidence="7">The sequence shown here is derived from an EMBL/GenBank/DDBJ whole genome shotgun (WGS) entry which is preliminary data.</text>
</comment>
<evidence type="ECO:0000313" key="7">
    <source>
        <dbReference type="EMBL" id="KJL19745.1"/>
    </source>
</evidence>
<sequence length="175" mass="19746">MIGRSEDPNPLRDEVFSRVFDEHWAAVRHHIEGVVGMEGEVTEIVSEVFLLAWTKLRPARPPSRVWLLREADRRLRARSGRTSAPHGVFDAVHLGVSGDECEPDQAGRVAVMRALAVLTPRQRRIIMLTYWDGLTVGEIAELSRTSEFRVRKSLGRARERLRAELGLEGLITGDD</sequence>
<dbReference type="InterPro" id="IPR014284">
    <property type="entry name" value="RNA_pol_sigma-70_dom"/>
</dbReference>
<dbReference type="NCBIfam" id="TIGR02937">
    <property type="entry name" value="sigma70-ECF"/>
    <property type="match status" value="1"/>
</dbReference>
<dbReference type="InterPro" id="IPR036388">
    <property type="entry name" value="WH-like_DNA-bd_sf"/>
</dbReference>
<dbReference type="GO" id="GO:0016987">
    <property type="term" value="F:sigma factor activity"/>
    <property type="evidence" value="ECO:0007669"/>
    <property type="project" value="UniProtKB-KW"/>
</dbReference>
<proteinExistence type="inferred from homology"/>
<evidence type="ECO:0000313" key="8">
    <source>
        <dbReference type="Proteomes" id="UP000033725"/>
    </source>
</evidence>
<evidence type="ECO:0000259" key="6">
    <source>
        <dbReference type="Pfam" id="PF08281"/>
    </source>
</evidence>
<keyword evidence="2" id="KW-0805">Transcription regulation</keyword>
<dbReference type="AlphaFoldDB" id="A0A0F0KHZ9"/>
<comment type="similarity">
    <text evidence="1">Belongs to the sigma-70 factor family. ECF subfamily.</text>
</comment>
<evidence type="ECO:0000256" key="2">
    <source>
        <dbReference type="ARBA" id="ARBA00023015"/>
    </source>
</evidence>
<dbReference type="Gene3D" id="1.10.1740.10">
    <property type="match status" value="1"/>
</dbReference>
<keyword evidence="3" id="KW-0731">Sigma factor</keyword>
<dbReference type="Gene3D" id="1.10.10.10">
    <property type="entry name" value="Winged helix-like DNA-binding domain superfamily/Winged helix DNA-binding domain"/>
    <property type="match status" value="1"/>
</dbReference>